<feature type="compositionally biased region" description="Basic residues" evidence="1">
    <location>
        <begin position="54"/>
        <end position="68"/>
    </location>
</feature>
<feature type="compositionally biased region" description="Polar residues" evidence="1">
    <location>
        <begin position="149"/>
        <end position="161"/>
    </location>
</feature>
<comment type="caution">
    <text evidence="2">The sequence shown here is derived from an EMBL/GenBank/DDBJ whole genome shotgun (WGS) entry which is preliminary data.</text>
</comment>
<name>A0AAV0MJZ2_9ROSI</name>
<dbReference type="EMBL" id="CAMGYJ010000007">
    <property type="protein sequence ID" value="CAI0446329.1"/>
    <property type="molecule type" value="Genomic_DNA"/>
</dbReference>
<sequence>MGSMVGTESWRESNQDPVIPPYVSTDAKSRRGRRRLSRRKGTEELLEGQEKQPRKYKPNNTRVRKSKGTIHCSPCGLEGHNKRAHQNEQGSQQSTAGNEQLETTNEHFQAGNEANAADLWYSGDTTRRSDTRYANLAGLAVRVLYPHQTSEAGTSNHQPSNPVHAGATCRGEDV</sequence>
<evidence type="ECO:0000256" key="1">
    <source>
        <dbReference type="SAM" id="MobiDB-lite"/>
    </source>
</evidence>
<evidence type="ECO:0000313" key="2">
    <source>
        <dbReference type="EMBL" id="CAI0446329.1"/>
    </source>
</evidence>
<evidence type="ECO:0000313" key="3">
    <source>
        <dbReference type="Proteomes" id="UP001154282"/>
    </source>
</evidence>
<accession>A0AAV0MJZ2</accession>
<protein>
    <submittedName>
        <fullName evidence="2">Uncharacterized protein</fullName>
    </submittedName>
</protein>
<reference evidence="2" key="1">
    <citation type="submission" date="2022-08" db="EMBL/GenBank/DDBJ databases">
        <authorList>
            <person name="Gutierrez-Valencia J."/>
        </authorList>
    </citation>
    <scope>NUCLEOTIDE SEQUENCE</scope>
</reference>
<feature type="region of interest" description="Disordered" evidence="1">
    <location>
        <begin position="1"/>
        <end position="118"/>
    </location>
</feature>
<feature type="compositionally biased region" description="Polar residues" evidence="1">
    <location>
        <begin position="87"/>
        <end position="107"/>
    </location>
</feature>
<dbReference type="AlphaFoldDB" id="A0AAV0MJZ2"/>
<keyword evidence="3" id="KW-1185">Reference proteome</keyword>
<organism evidence="2 3">
    <name type="scientific">Linum tenue</name>
    <dbReference type="NCBI Taxonomy" id="586396"/>
    <lineage>
        <taxon>Eukaryota</taxon>
        <taxon>Viridiplantae</taxon>
        <taxon>Streptophyta</taxon>
        <taxon>Embryophyta</taxon>
        <taxon>Tracheophyta</taxon>
        <taxon>Spermatophyta</taxon>
        <taxon>Magnoliopsida</taxon>
        <taxon>eudicotyledons</taxon>
        <taxon>Gunneridae</taxon>
        <taxon>Pentapetalae</taxon>
        <taxon>rosids</taxon>
        <taxon>fabids</taxon>
        <taxon>Malpighiales</taxon>
        <taxon>Linaceae</taxon>
        <taxon>Linum</taxon>
    </lineage>
</organism>
<feature type="compositionally biased region" description="Basic residues" evidence="1">
    <location>
        <begin position="30"/>
        <end position="39"/>
    </location>
</feature>
<feature type="compositionally biased region" description="Basic and acidic residues" evidence="1">
    <location>
        <begin position="40"/>
        <end position="53"/>
    </location>
</feature>
<proteinExistence type="predicted"/>
<gene>
    <name evidence="2" type="ORF">LITE_LOCUS28968</name>
</gene>
<feature type="region of interest" description="Disordered" evidence="1">
    <location>
        <begin position="149"/>
        <end position="174"/>
    </location>
</feature>
<dbReference type="Proteomes" id="UP001154282">
    <property type="component" value="Unassembled WGS sequence"/>
</dbReference>